<dbReference type="SUPFAM" id="SSF57184">
    <property type="entry name" value="Growth factor receptor domain"/>
    <property type="match status" value="1"/>
</dbReference>
<feature type="transmembrane region" description="Helical" evidence="1">
    <location>
        <begin position="12"/>
        <end position="30"/>
    </location>
</feature>
<dbReference type="WBParaSite" id="sdigi.contig607.g9197.t1">
    <property type="protein sequence ID" value="sdigi.contig607.g9197.t1"/>
    <property type="gene ID" value="sdigi.contig607.g9197"/>
</dbReference>
<evidence type="ECO:0000256" key="1">
    <source>
        <dbReference type="SAM" id="Phobius"/>
    </source>
</evidence>
<evidence type="ECO:0000313" key="2">
    <source>
        <dbReference type="Proteomes" id="UP000887581"/>
    </source>
</evidence>
<dbReference type="Proteomes" id="UP000887581">
    <property type="component" value="Unplaced"/>
</dbReference>
<dbReference type="PROSITE" id="PS00222">
    <property type="entry name" value="IGFBP_N_1"/>
    <property type="match status" value="1"/>
</dbReference>
<protein>
    <submittedName>
        <fullName evidence="3">IGFBP N-terminal domain-containing protein</fullName>
    </submittedName>
</protein>
<reference evidence="3" key="1">
    <citation type="submission" date="2022-11" db="UniProtKB">
        <authorList>
            <consortium name="WormBaseParasite"/>
        </authorList>
    </citation>
    <scope>IDENTIFICATION</scope>
</reference>
<keyword evidence="1" id="KW-1133">Transmembrane helix</keyword>
<sequence length="136" mass="15243">MNIIRFYPFQYFIIYIIHLILIIYSCAFLFQQQKQHVFALTNNATTEDSNLNNLFIIDSLSALCPDKCPSFCINPETLACSELANDPCECCVVCLHDVGELCGPAIGACRYPNFCQTKTDQNGIGICAGKFQKLNK</sequence>
<name>A0A915Q296_9BILA</name>
<organism evidence="2 3">
    <name type="scientific">Setaria digitata</name>
    <dbReference type="NCBI Taxonomy" id="48799"/>
    <lineage>
        <taxon>Eukaryota</taxon>
        <taxon>Metazoa</taxon>
        <taxon>Ecdysozoa</taxon>
        <taxon>Nematoda</taxon>
        <taxon>Chromadorea</taxon>
        <taxon>Rhabditida</taxon>
        <taxon>Spirurina</taxon>
        <taxon>Spiruromorpha</taxon>
        <taxon>Filarioidea</taxon>
        <taxon>Setariidae</taxon>
        <taxon>Setaria</taxon>
    </lineage>
</organism>
<dbReference type="InterPro" id="IPR009030">
    <property type="entry name" value="Growth_fac_rcpt_cys_sf"/>
</dbReference>
<dbReference type="AlphaFoldDB" id="A0A915Q296"/>
<evidence type="ECO:0000313" key="3">
    <source>
        <dbReference type="WBParaSite" id="sdigi.contig607.g9197.t1"/>
    </source>
</evidence>
<dbReference type="PROSITE" id="PS51257">
    <property type="entry name" value="PROKAR_LIPOPROTEIN"/>
    <property type="match status" value="1"/>
</dbReference>
<proteinExistence type="predicted"/>
<keyword evidence="1" id="KW-0472">Membrane</keyword>
<keyword evidence="1" id="KW-0812">Transmembrane</keyword>
<accession>A0A915Q296</accession>
<dbReference type="InterPro" id="IPR017891">
    <property type="entry name" value="Insulin_GF-bd_Cys-rich_CS"/>
</dbReference>
<keyword evidence="2" id="KW-1185">Reference proteome</keyword>